<dbReference type="EMBL" id="CYXO01000004">
    <property type="protein sequence ID" value="CUM86983.1"/>
    <property type="molecule type" value="Genomic_DNA"/>
</dbReference>
<evidence type="ECO:0000313" key="1">
    <source>
        <dbReference type="EMBL" id="CUM86983.1"/>
    </source>
</evidence>
<protein>
    <submittedName>
        <fullName evidence="1">Uncharacterized protein</fullName>
    </submittedName>
</protein>
<accession>A0A173S9F2</accession>
<dbReference type="OrthoDB" id="10000023at2"/>
<name>A0A173S9F2_9FIRM</name>
<dbReference type="AlphaFoldDB" id="A0A173S9F2"/>
<proteinExistence type="predicted"/>
<sequence>MHIELKKIDKDTLKVGDWVGVARVVSCGWCSTFRHQLITPAKVTRITPKRTKFFTDKFGEHDKKEIFYELDGDAGNENYLAKSFKCLSDGIYKMEELKRTDRLREISDEDLPEVAEHMKAITEILEKYRKE</sequence>
<dbReference type="Proteomes" id="UP000095597">
    <property type="component" value="Unassembled WGS sequence"/>
</dbReference>
<evidence type="ECO:0000313" key="2">
    <source>
        <dbReference type="Proteomes" id="UP000095597"/>
    </source>
</evidence>
<organism evidence="1 2">
    <name type="scientific">Dorea longicatena</name>
    <dbReference type="NCBI Taxonomy" id="88431"/>
    <lineage>
        <taxon>Bacteria</taxon>
        <taxon>Bacillati</taxon>
        <taxon>Bacillota</taxon>
        <taxon>Clostridia</taxon>
        <taxon>Lachnospirales</taxon>
        <taxon>Lachnospiraceae</taxon>
        <taxon>Dorea</taxon>
    </lineage>
</organism>
<dbReference type="RefSeq" id="WP_055213792.1">
    <property type="nucleotide sequence ID" value="NZ_CYXO01000004.1"/>
</dbReference>
<reference evidence="1 2" key="1">
    <citation type="submission" date="2015-09" db="EMBL/GenBank/DDBJ databases">
        <authorList>
            <consortium name="Pathogen Informatics"/>
        </authorList>
    </citation>
    <scope>NUCLEOTIDE SEQUENCE [LARGE SCALE GENOMIC DNA]</scope>
    <source>
        <strain evidence="1 2">2789STDY5834961</strain>
    </source>
</reference>
<gene>
    <name evidence="1" type="ORF">ERS852573_00906</name>
</gene>